<dbReference type="EMBL" id="CP042593">
    <property type="protein sequence ID" value="QED47010.1"/>
    <property type="molecule type" value="Genomic_DNA"/>
</dbReference>
<evidence type="ECO:0000313" key="1">
    <source>
        <dbReference type="EMBL" id="QED47010.1"/>
    </source>
</evidence>
<accession>A0A5B8Z1V7</accession>
<dbReference type="AlphaFoldDB" id="A0A5B8Z1V7"/>
<reference evidence="2" key="1">
    <citation type="submission" date="2019-08" db="EMBL/GenBank/DDBJ databases">
        <authorList>
            <person name="Zheng X."/>
        </authorList>
    </citation>
    <scope>NUCLEOTIDE SEQUENCE [LARGE SCALE GENOMIC DNA]</scope>
    <source>
        <strain evidence="2">FJAT-25496</strain>
    </source>
</reference>
<dbReference type="Proteomes" id="UP000321555">
    <property type="component" value="Chromosome"/>
</dbReference>
<sequence>MNELFKGSVSQLLKDAKDKKKSLGVYLKDIYEIHWGENTPPSDGEVNSWDKSLTNLLDLVHSIKELDDIQILVEYQLPSKLERIDCILTGVTKGISKVLLVELKQWSNVNTTNSIKRVEYEWQGKITRCLHPCVQVGNYENFLRNSHSFLSQEEVEISSCVYMHNLPDNEMEKIIHSSFSHIPIFNKENTLAEFIKDKFLNISNKSIIDNVSDGTFLYSDDLLKVLGEMLEKESQPFHLIGEQ</sequence>
<protein>
    <recommendedName>
        <fullName evidence="3">NERD domain-containing protein</fullName>
    </recommendedName>
</protein>
<organism evidence="1 2">
    <name type="scientific">Cytobacillus dafuensis</name>
    <name type="common">Bacillus dafuensis</name>
    <dbReference type="NCBI Taxonomy" id="1742359"/>
    <lineage>
        <taxon>Bacteria</taxon>
        <taxon>Bacillati</taxon>
        <taxon>Bacillota</taxon>
        <taxon>Bacilli</taxon>
        <taxon>Bacillales</taxon>
        <taxon>Bacillaceae</taxon>
        <taxon>Cytobacillus</taxon>
    </lineage>
</organism>
<name>A0A5B8Z1V7_CYTDA</name>
<gene>
    <name evidence="1" type="ORF">FSZ17_07010</name>
</gene>
<proteinExistence type="predicted"/>
<dbReference type="KEGG" id="bda:FSZ17_07010"/>
<evidence type="ECO:0008006" key="3">
    <source>
        <dbReference type="Google" id="ProtNLM"/>
    </source>
</evidence>
<evidence type="ECO:0000313" key="2">
    <source>
        <dbReference type="Proteomes" id="UP000321555"/>
    </source>
</evidence>
<dbReference type="STRING" id="1742359.GCA_001439625_01512"/>
<dbReference type="OrthoDB" id="3193269at2"/>
<dbReference type="RefSeq" id="WP_057776658.1">
    <property type="nucleotide sequence ID" value="NZ_CP042593.1"/>
</dbReference>
<keyword evidence="2" id="KW-1185">Reference proteome</keyword>